<evidence type="ECO:0000259" key="2">
    <source>
        <dbReference type="Pfam" id="PF24483"/>
    </source>
</evidence>
<dbReference type="EMBL" id="CAUWAG010000013">
    <property type="protein sequence ID" value="CAJ2510189.1"/>
    <property type="molecule type" value="Genomic_DNA"/>
</dbReference>
<feature type="region of interest" description="Disordered" evidence="1">
    <location>
        <begin position="451"/>
        <end position="484"/>
    </location>
</feature>
<feature type="domain" description="DUF7582" evidence="2">
    <location>
        <begin position="326"/>
        <end position="382"/>
    </location>
</feature>
<dbReference type="Pfam" id="PF24483">
    <property type="entry name" value="DUF7582"/>
    <property type="match status" value="2"/>
</dbReference>
<evidence type="ECO:0000256" key="1">
    <source>
        <dbReference type="SAM" id="MobiDB-lite"/>
    </source>
</evidence>
<feature type="region of interest" description="Disordered" evidence="1">
    <location>
        <begin position="496"/>
        <end position="520"/>
    </location>
</feature>
<feature type="compositionally biased region" description="Gly residues" evidence="1">
    <location>
        <begin position="314"/>
        <end position="324"/>
    </location>
</feature>
<feature type="domain" description="DUF7582" evidence="2">
    <location>
        <begin position="194"/>
        <end position="288"/>
    </location>
</feature>
<gene>
    <name evidence="3" type="ORF">KHLLAP_LOCUS10657</name>
</gene>
<feature type="compositionally biased region" description="Acidic residues" evidence="1">
    <location>
        <begin position="497"/>
        <end position="512"/>
    </location>
</feature>
<dbReference type="InterPro" id="IPR056004">
    <property type="entry name" value="DUF7582"/>
</dbReference>
<evidence type="ECO:0000313" key="3">
    <source>
        <dbReference type="EMBL" id="CAJ2510189.1"/>
    </source>
</evidence>
<sequence length="602" mass="64416">MSLSKQRISSPLEAGRSILDTHNLPPHLTEALEYTSKRLARKAIHVTLLVIQNTQLPSTPPPRAMPASPPATPDYSTTGFTSPVRFTSPVTGLRQLVRRGTNASTASSASSITTASESATTSPTFSPPPSDGLPSPRRWILPPTPGSPPPRTPMTPHTPSSTATTTASSSASQAQSLSQSLSLSLSPSSPLTFGIRLIPTAPLSPKAEKTLRATLSKAEHKFRTRLPPTTTAAAAGLHANLLHRSVAQNEALFAGEDEGLVLLGLDRLYCFKAALAAYARASIAASHAAAASVEAADTPLGSPGLSNHPITTGYGPGTGVGTGRSGEDSTRLEDAVDSMRRLVLANGGRPVPKSEVYRCYDWMGVYPRALADVEKMYRRAYGGPERRGPFEVVPVFANTNTNTNTAGEREQEREGEFDRQEVVMMAVKEFKIGTPPPPKSQMTPVLKLNTNIPTSPRLVRPKPTKPAPQTQPVETQSETQTQIPHQLHELQIRIDDIESSESPPEEYEDEDGDRTARPLADGPLRSSLLWQNANALLLAGGMSIDEMLSPCDYRASQQMASPLGPMTPNGYDDISPVTRGEWGFLFKGAGWTGARTAAVETC</sequence>
<feature type="compositionally biased region" description="Polar residues" evidence="1">
    <location>
        <begin position="473"/>
        <end position="484"/>
    </location>
</feature>
<keyword evidence="4" id="KW-1185">Reference proteome</keyword>
<feature type="compositionally biased region" description="Pro residues" evidence="1">
    <location>
        <begin position="142"/>
        <end position="153"/>
    </location>
</feature>
<feature type="region of interest" description="Disordered" evidence="1">
    <location>
        <begin position="302"/>
        <end position="332"/>
    </location>
</feature>
<accession>A0AAI8YMI8</accession>
<protein>
    <submittedName>
        <fullName evidence="3">Uu.00g060890.m01.CDS01</fullName>
    </submittedName>
</protein>
<comment type="caution">
    <text evidence="3">The sequence shown here is derived from an EMBL/GenBank/DDBJ whole genome shotgun (WGS) entry which is preliminary data.</text>
</comment>
<feature type="compositionally biased region" description="Polar residues" evidence="1">
    <location>
        <begin position="74"/>
        <end position="90"/>
    </location>
</feature>
<dbReference type="AlphaFoldDB" id="A0AAI8YMI8"/>
<organism evidence="3 4">
    <name type="scientific">Anthostomella pinea</name>
    <dbReference type="NCBI Taxonomy" id="933095"/>
    <lineage>
        <taxon>Eukaryota</taxon>
        <taxon>Fungi</taxon>
        <taxon>Dikarya</taxon>
        <taxon>Ascomycota</taxon>
        <taxon>Pezizomycotina</taxon>
        <taxon>Sordariomycetes</taxon>
        <taxon>Xylariomycetidae</taxon>
        <taxon>Xylariales</taxon>
        <taxon>Xylariaceae</taxon>
        <taxon>Anthostomella</taxon>
    </lineage>
</organism>
<feature type="compositionally biased region" description="Pro residues" evidence="1">
    <location>
        <begin position="58"/>
        <end position="72"/>
    </location>
</feature>
<proteinExistence type="predicted"/>
<evidence type="ECO:0000313" key="4">
    <source>
        <dbReference type="Proteomes" id="UP001295740"/>
    </source>
</evidence>
<feature type="compositionally biased region" description="Low complexity" evidence="1">
    <location>
        <begin position="154"/>
        <end position="174"/>
    </location>
</feature>
<feature type="compositionally biased region" description="Low complexity" evidence="1">
    <location>
        <begin position="103"/>
        <end position="124"/>
    </location>
</feature>
<dbReference type="Proteomes" id="UP001295740">
    <property type="component" value="Unassembled WGS sequence"/>
</dbReference>
<reference evidence="3" key="1">
    <citation type="submission" date="2023-10" db="EMBL/GenBank/DDBJ databases">
        <authorList>
            <person name="Hackl T."/>
        </authorList>
    </citation>
    <scope>NUCLEOTIDE SEQUENCE</scope>
</reference>
<name>A0AAI8YMI8_9PEZI</name>
<feature type="region of interest" description="Disordered" evidence="1">
    <location>
        <begin position="55"/>
        <end position="174"/>
    </location>
</feature>